<dbReference type="Proteomes" id="UP001612915">
    <property type="component" value="Unassembled WGS sequence"/>
</dbReference>
<keyword evidence="2" id="KW-0732">Signal</keyword>
<feature type="region of interest" description="Disordered" evidence="1">
    <location>
        <begin position="25"/>
        <end position="55"/>
    </location>
</feature>
<organism evidence="3 4">
    <name type="scientific">Spongisporangium articulatum</name>
    <dbReference type="NCBI Taxonomy" id="3362603"/>
    <lineage>
        <taxon>Bacteria</taxon>
        <taxon>Bacillati</taxon>
        <taxon>Actinomycetota</taxon>
        <taxon>Actinomycetes</taxon>
        <taxon>Kineosporiales</taxon>
        <taxon>Kineosporiaceae</taxon>
        <taxon>Spongisporangium</taxon>
    </lineage>
</organism>
<feature type="chain" id="PRO_5046913846" description="Lipoprotein" evidence="2">
    <location>
        <begin position="23"/>
        <end position="292"/>
    </location>
</feature>
<evidence type="ECO:0000313" key="4">
    <source>
        <dbReference type="Proteomes" id="UP001612915"/>
    </source>
</evidence>
<dbReference type="EMBL" id="JBITLV010000004">
    <property type="protein sequence ID" value="MFI7588089.1"/>
    <property type="molecule type" value="Genomic_DNA"/>
</dbReference>
<accession>A0ABW8ANY1</accession>
<dbReference type="Gene3D" id="2.50.20.20">
    <property type="match status" value="1"/>
</dbReference>
<evidence type="ECO:0008006" key="5">
    <source>
        <dbReference type="Google" id="ProtNLM"/>
    </source>
</evidence>
<protein>
    <recommendedName>
        <fullName evidence="5">Lipoprotein</fullName>
    </recommendedName>
</protein>
<dbReference type="RefSeq" id="WP_398281022.1">
    <property type="nucleotide sequence ID" value="NZ_JBITLV010000004.1"/>
</dbReference>
<feature type="signal peptide" evidence="2">
    <location>
        <begin position="1"/>
        <end position="22"/>
    </location>
</feature>
<dbReference type="PROSITE" id="PS51257">
    <property type="entry name" value="PROKAR_LIPOPROTEIN"/>
    <property type="match status" value="1"/>
</dbReference>
<feature type="compositionally biased region" description="Low complexity" evidence="1">
    <location>
        <begin position="39"/>
        <end position="55"/>
    </location>
</feature>
<evidence type="ECO:0000313" key="3">
    <source>
        <dbReference type="EMBL" id="MFI7588089.1"/>
    </source>
</evidence>
<evidence type="ECO:0000256" key="1">
    <source>
        <dbReference type="SAM" id="MobiDB-lite"/>
    </source>
</evidence>
<keyword evidence="4" id="KW-1185">Reference proteome</keyword>
<comment type="caution">
    <text evidence="3">The sequence shown here is derived from an EMBL/GenBank/DDBJ whole genome shotgun (WGS) entry which is preliminary data.</text>
</comment>
<proteinExistence type="predicted"/>
<reference evidence="3 4" key="1">
    <citation type="submission" date="2024-10" db="EMBL/GenBank/DDBJ databases">
        <title>The Natural Products Discovery Center: Release of the First 8490 Sequenced Strains for Exploring Actinobacteria Biosynthetic Diversity.</title>
        <authorList>
            <person name="Kalkreuter E."/>
            <person name="Kautsar S.A."/>
            <person name="Yang D."/>
            <person name="Bader C.D."/>
            <person name="Teijaro C.N."/>
            <person name="Fluegel L."/>
            <person name="Davis C.M."/>
            <person name="Simpson J.R."/>
            <person name="Lauterbach L."/>
            <person name="Steele A.D."/>
            <person name="Gui C."/>
            <person name="Meng S."/>
            <person name="Li G."/>
            <person name="Viehrig K."/>
            <person name="Ye F."/>
            <person name="Su P."/>
            <person name="Kiefer A.F."/>
            <person name="Nichols A."/>
            <person name="Cepeda A.J."/>
            <person name="Yan W."/>
            <person name="Fan B."/>
            <person name="Jiang Y."/>
            <person name="Adhikari A."/>
            <person name="Zheng C.-J."/>
            <person name="Schuster L."/>
            <person name="Cowan T.M."/>
            <person name="Smanski M.J."/>
            <person name="Chevrette M.G."/>
            <person name="De Carvalho L.P.S."/>
            <person name="Shen B."/>
        </authorList>
    </citation>
    <scope>NUCLEOTIDE SEQUENCE [LARGE SCALE GENOMIC DNA]</scope>
    <source>
        <strain evidence="3 4">NPDC049639</strain>
    </source>
</reference>
<evidence type="ECO:0000256" key="2">
    <source>
        <dbReference type="SAM" id="SignalP"/>
    </source>
</evidence>
<sequence length="292" mass="29799">MPARRYRNTLVSALAASAVALAGCSSGSHPAPTTSTYDPVGSAGAGTAPAASLSPVPTGQSIAGAKVAGAIRLGLGPQVSAKVRTRVVGGIGASDTTAQGGDGALTGTETSLRTQLDVRQGGQTLRVISTPDTVYIRGLLGGTTWARTTSGLSGTTTTLGGQFRAQTDLANPWRTLPALTAATSVLSVGPTTLKGTPVSSYKLTLRPQDSFGLLSPEQRTPDLKKAFQQLKTVLTVSLDRSGHPLRVVTRVSGTATVGGSRQRIDQTTTVTYSAWGSSVDIATPRSARNLDA</sequence>
<name>A0ABW8ANY1_9ACTN</name>
<gene>
    <name evidence="3" type="ORF">ACIB24_13560</name>
</gene>